<keyword evidence="5" id="KW-1185">Reference proteome</keyword>
<evidence type="ECO:0000256" key="2">
    <source>
        <dbReference type="SAM" id="MobiDB-lite"/>
    </source>
</evidence>
<evidence type="ECO:0000256" key="1">
    <source>
        <dbReference type="RuleBase" id="RU004349"/>
    </source>
</evidence>
<dbReference type="AlphaFoldDB" id="A0A835XGY8"/>
<proteinExistence type="inferred from homology"/>
<keyword evidence="3" id="KW-0812">Transmembrane</keyword>
<dbReference type="GO" id="GO:0016020">
    <property type="term" value="C:membrane"/>
    <property type="evidence" value="ECO:0007669"/>
    <property type="project" value="InterPro"/>
</dbReference>
<dbReference type="OrthoDB" id="1903502at2759"/>
<evidence type="ECO:0000313" key="5">
    <source>
        <dbReference type="Proteomes" id="UP000612055"/>
    </source>
</evidence>
<dbReference type="EMBL" id="JAEHOE010000186">
    <property type="protein sequence ID" value="KAG2483194.1"/>
    <property type="molecule type" value="Genomic_DNA"/>
</dbReference>
<feature type="compositionally biased region" description="Low complexity" evidence="2">
    <location>
        <begin position="416"/>
        <end position="425"/>
    </location>
</feature>
<sequence length="631" mass="64645">MLCQYHRLQQLQLVARGVRGWRHQVGGVGPDGIHDRPARIGAAAAAASPSEGLGPCSSGRPPALPFPAPAAGPGPGSAASSRHTLGRRLPPLPAAASAASAFPSPAPRLPGAGIVAWLGKIFHYYKEIIQRAALTVGLLALIRCGHFIPLPGVELAAVAAPVAATTGERLIKALYGQASDIPASLFDLGISPWINASILLSLLLVLPQEITTLPGMEWLGRLREARKEGRTGEAVLNAFSNNLAVAFAVILALVKALELQPCALYGAASSFLPGTVLALVAGGCVIHFAANTITAYGLGNGSSLVICSSIISEYASTLHTVLAALDASLLSPLRLAAMLAGYLALVLFSVWLSTSELRLPVVQYATSAPPPPGQRGQGGGLQDLIAQARILAQKRSNERLARQSALGPRSQQPQQPAGGAAAAAGAPGTPAAAAAGAGAGTGPGAARPGEYFPLQLSSSGMMPIVLGGAAYYGFIPKMVQLITGNPAAAAVIGEALTSPLGLVGFGLTVTALEFLPLGGVNPKDIAEYFNTMNVGLRGVVPGEPTEKELRTKLLQCKFWGGAALGCLAVAAQLYDGACLRVLGTSLGTTSLLIIVGAVLQTARQVEGLLEGPKLQRRLDQERAAIESLSLL</sequence>
<feature type="transmembrane region" description="Helical" evidence="3">
    <location>
        <begin position="263"/>
        <end position="286"/>
    </location>
</feature>
<dbReference type="Pfam" id="PF00344">
    <property type="entry name" value="SecY"/>
    <property type="match status" value="2"/>
</dbReference>
<dbReference type="InterPro" id="IPR002208">
    <property type="entry name" value="SecY/SEC61-alpha"/>
</dbReference>
<gene>
    <name evidence="4" type="ORF">HYH03_017929</name>
</gene>
<name>A0A835XGY8_9CHLO</name>
<dbReference type="InterPro" id="IPR023201">
    <property type="entry name" value="SecY_dom_sf"/>
</dbReference>
<feature type="transmembrane region" description="Helical" evidence="3">
    <location>
        <begin position="293"/>
        <end position="312"/>
    </location>
</feature>
<accession>A0A835XGY8</accession>
<feature type="transmembrane region" description="Helical" evidence="3">
    <location>
        <begin position="332"/>
        <end position="352"/>
    </location>
</feature>
<dbReference type="Gene3D" id="1.10.3370.10">
    <property type="entry name" value="SecY subunit domain"/>
    <property type="match status" value="1"/>
</dbReference>
<dbReference type="PRINTS" id="PR00303">
    <property type="entry name" value="SECYTRNLCASE"/>
</dbReference>
<feature type="region of interest" description="Disordered" evidence="2">
    <location>
        <begin position="401"/>
        <end position="425"/>
    </location>
</feature>
<keyword evidence="3" id="KW-0472">Membrane</keyword>
<dbReference type="Proteomes" id="UP000612055">
    <property type="component" value="Unassembled WGS sequence"/>
</dbReference>
<organism evidence="4 5">
    <name type="scientific">Edaphochlamys debaryana</name>
    <dbReference type="NCBI Taxonomy" id="47281"/>
    <lineage>
        <taxon>Eukaryota</taxon>
        <taxon>Viridiplantae</taxon>
        <taxon>Chlorophyta</taxon>
        <taxon>core chlorophytes</taxon>
        <taxon>Chlorophyceae</taxon>
        <taxon>CS clade</taxon>
        <taxon>Chlamydomonadales</taxon>
        <taxon>Chlamydomonadales incertae sedis</taxon>
        <taxon>Edaphochlamys</taxon>
    </lineage>
</organism>
<feature type="transmembrane region" description="Helical" evidence="3">
    <location>
        <begin position="234"/>
        <end position="257"/>
    </location>
</feature>
<evidence type="ECO:0000313" key="4">
    <source>
        <dbReference type="EMBL" id="KAG2483194.1"/>
    </source>
</evidence>
<dbReference type="PANTHER" id="PTHR10906">
    <property type="entry name" value="SECY/SEC61-ALPHA FAMILY MEMBER"/>
    <property type="match status" value="1"/>
</dbReference>
<dbReference type="SUPFAM" id="SSF103491">
    <property type="entry name" value="Preprotein translocase SecY subunit"/>
    <property type="match status" value="2"/>
</dbReference>
<feature type="region of interest" description="Disordered" evidence="2">
    <location>
        <begin position="49"/>
        <end position="85"/>
    </location>
</feature>
<feature type="compositionally biased region" description="Pro residues" evidence="2">
    <location>
        <begin position="62"/>
        <end position="72"/>
    </location>
</feature>
<comment type="caution">
    <text evidence="4">The sequence shown here is derived from an EMBL/GenBank/DDBJ whole genome shotgun (WGS) entry which is preliminary data.</text>
</comment>
<protein>
    <submittedName>
        <fullName evidence="4">Uncharacterized protein</fullName>
    </submittedName>
</protein>
<reference evidence="4" key="1">
    <citation type="journal article" date="2020" name="bioRxiv">
        <title>Comparative genomics of Chlamydomonas.</title>
        <authorList>
            <person name="Craig R.J."/>
            <person name="Hasan A.R."/>
            <person name="Ness R.W."/>
            <person name="Keightley P.D."/>
        </authorList>
    </citation>
    <scope>NUCLEOTIDE SEQUENCE</scope>
    <source>
        <strain evidence="4">CCAP 11/70</strain>
    </source>
</reference>
<evidence type="ECO:0000256" key="3">
    <source>
        <dbReference type="SAM" id="Phobius"/>
    </source>
</evidence>
<keyword evidence="3" id="KW-1133">Transmembrane helix</keyword>
<dbReference type="GO" id="GO:0015031">
    <property type="term" value="P:protein transport"/>
    <property type="evidence" value="ECO:0007669"/>
    <property type="project" value="InterPro"/>
</dbReference>
<comment type="similarity">
    <text evidence="1">Belongs to the SecY/SEC61-alpha family.</text>
</comment>